<dbReference type="SUPFAM" id="SSF56300">
    <property type="entry name" value="Metallo-dependent phosphatases"/>
    <property type="match status" value="1"/>
</dbReference>
<accession>A0A261EX00</accession>
<dbReference type="PANTHER" id="PTHR32440:SF11">
    <property type="entry name" value="METALLOPHOSPHOESTERASE DOMAIN-CONTAINING PROTEIN"/>
    <property type="match status" value="1"/>
</dbReference>
<dbReference type="AlphaFoldDB" id="A0A261EX00"/>
<keyword evidence="2" id="KW-0812">Transmembrane</keyword>
<keyword evidence="2" id="KW-0472">Membrane</keyword>
<comment type="caution">
    <text evidence="3">The sequence shown here is derived from an EMBL/GenBank/DDBJ whole genome shotgun (WGS) entry which is preliminary data.</text>
</comment>
<feature type="compositionally biased region" description="Polar residues" evidence="1">
    <location>
        <begin position="38"/>
        <end position="50"/>
    </location>
</feature>
<gene>
    <name evidence="3" type="ORF">PSSU_1007</name>
</gene>
<dbReference type="OrthoDB" id="9816081at2"/>
<feature type="transmembrane region" description="Helical" evidence="2">
    <location>
        <begin position="507"/>
        <end position="526"/>
    </location>
</feature>
<dbReference type="Proteomes" id="UP000216454">
    <property type="component" value="Unassembled WGS sequence"/>
</dbReference>
<feature type="compositionally biased region" description="Basic and acidic residues" evidence="1">
    <location>
        <begin position="172"/>
        <end position="186"/>
    </location>
</feature>
<sequence>MSIHLDPHHHAAVGATKGESAAGQSAAVSATGRPAAQTDPSSFAASQVPASAQPGRPLSISARLGRLQFHNSGKFRVLQLSDIQDGPKVSADTIKLIAAACDAARPDLVVLTGDQIAGYHSAYRATYRKRRWNDALDSIIGMGRQAVNFLGDAFQGFPQMPQPSQSTVRQQESLDERAQEATDPQDVRRLEYERDLARTRDMVRQSIQQFMQPIVDRGIPFVVTYGNHDFQCGLDNAEFDAMFRELPGCLNAEATVAEPLRPLHVPGSGLPDQVVYTAEPGTLALPVSDVRHTRTVFGIVLLDSGDYAREGGYGTPSTTGMEFLRLAPQAMGGAKSIVFQHIPLPQFYNLLRVVPPTAAYAVQGYRTYDSQTYLLDESVTQPGSFLGEGISCPDTDCGEFDVMKQTNGYFALFAGHDHRNGFVGEYDGMMLGATPTCGFGAYGPAPSMRAARLFEFDIRHPYNPRTQLLQFGDLVGKPSSHKAYTYAMSHVPTNAGDTWNLLRKPKVFGGVVAAVAGLLATTLFGGGRKRR</sequence>
<dbReference type="GO" id="GO:0016788">
    <property type="term" value="F:hydrolase activity, acting on ester bonds"/>
    <property type="evidence" value="ECO:0007669"/>
    <property type="project" value="TreeGrafter"/>
</dbReference>
<keyword evidence="4" id="KW-1185">Reference proteome</keyword>
<evidence type="ECO:0000313" key="3">
    <source>
        <dbReference type="EMBL" id="OZG51384.1"/>
    </source>
</evidence>
<feature type="compositionally biased region" description="Polar residues" evidence="1">
    <location>
        <begin position="162"/>
        <end position="171"/>
    </location>
</feature>
<reference evidence="3 4" key="1">
    <citation type="journal article" date="2017" name="BMC Genomics">
        <title>Comparative genomic and phylogenomic analyses of the Bifidobacteriaceae family.</title>
        <authorList>
            <person name="Lugli G.A."/>
            <person name="Milani C."/>
            <person name="Turroni F."/>
            <person name="Duranti S."/>
            <person name="Mancabelli L."/>
            <person name="Mangifesta M."/>
            <person name="Ferrario C."/>
            <person name="Modesto M."/>
            <person name="Mattarelli P."/>
            <person name="Jiri K."/>
            <person name="van Sinderen D."/>
            <person name="Ventura M."/>
        </authorList>
    </citation>
    <scope>NUCLEOTIDE SEQUENCE [LARGE SCALE GENOMIC DNA]</scope>
    <source>
        <strain evidence="3 4">DSM 24744</strain>
    </source>
</reference>
<proteinExistence type="predicted"/>
<keyword evidence="2" id="KW-1133">Transmembrane helix</keyword>
<dbReference type="PANTHER" id="PTHR32440">
    <property type="entry name" value="PHOSPHATASE DCR2-RELATED-RELATED"/>
    <property type="match status" value="1"/>
</dbReference>
<dbReference type="GO" id="GO:0005737">
    <property type="term" value="C:cytoplasm"/>
    <property type="evidence" value="ECO:0007669"/>
    <property type="project" value="TreeGrafter"/>
</dbReference>
<feature type="region of interest" description="Disordered" evidence="1">
    <location>
        <begin position="14"/>
        <end position="54"/>
    </location>
</feature>
<dbReference type="EMBL" id="MWWQ01000008">
    <property type="protein sequence ID" value="OZG51384.1"/>
    <property type="molecule type" value="Genomic_DNA"/>
</dbReference>
<organism evidence="3 4">
    <name type="scientific">Pseudoscardovia suis</name>
    <dbReference type="NCBI Taxonomy" id="987063"/>
    <lineage>
        <taxon>Bacteria</taxon>
        <taxon>Bacillati</taxon>
        <taxon>Actinomycetota</taxon>
        <taxon>Actinomycetes</taxon>
        <taxon>Bifidobacteriales</taxon>
        <taxon>Bifidobacteriaceae</taxon>
        <taxon>Pseudoscardovia</taxon>
    </lineage>
</organism>
<dbReference type="InterPro" id="IPR029052">
    <property type="entry name" value="Metallo-depent_PP-like"/>
</dbReference>
<evidence type="ECO:0000256" key="1">
    <source>
        <dbReference type="SAM" id="MobiDB-lite"/>
    </source>
</evidence>
<name>A0A261EX00_9BIFI</name>
<feature type="region of interest" description="Disordered" evidence="1">
    <location>
        <begin position="160"/>
        <end position="186"/>
    </location>
</feature>
<evidence type="ECO:0000313" key="4">
    <source>
        <dbReference type="Proteomes" id="UP000216454"/>
    </source>
</evidence>
<evidence type="ECO:0000256" key="2">
    <source>
        <dbReference type="SAM" id="Phobius"/>
    </source>
</evidence>
<protein>
    <submittedName>
        <fullName evidence="3">Serine/threonine protein phosphatase</fullName>
    </submittedName>
</protein>
<dbReference type="RefSeq" id="WP_094691357.1">
    <property type="nucleotide sequence ID" value="NZ_MWWQ01000008.1"/>
</dbReference>